<dbReference type="PANTHER" id="PTHR31704:SF37">
    <property type="entry name" value="HEAT SHOCK PROTEIN"/>
    <property type="match status" value="1"/>
</dbReference>
<dbReference type="InterPro" id="IPR024752">
    <property type="entry name" value="Myb/SANT-like_dom"/>
</dbReference>
<feature type="compositionally biased region" description="Polar residues" evidence="1">
    <location>
        <begin position="170"/>
        <end position="179"/>
    </location>
</feature>
<evidence type="ECO:0000313" key="4">
    <source>
        <dbReference type="Proteomes" id="UP001418222"/>
    </source>
</evidence>
<dbReference type="PANTHER" id="PTHR31704">
    <property type="entry name" value="MYB/SANT-LIKE DNA-BINDING DOMAIN PROTEIN-RELATED"/>
    <property type="match status" value="1"/>
</dbReference>
<organism evidence="3 4">
    <name type="scientific">Platanthera zijinensis</name>
    <dbReference type="NCBI Taxonomy" id="2320716"/>
    <lineage>
        <taxon>Eukaryota</taxon>
        <taxon>Viridiplantae</taxon>
        <taxon>Streptophyta</taxon>
        <taxon>Embryophyta</taxon>
        <taxon>Tracheophyta</taxon>
        <taxon>Spermatophyta</taxon>
        <taxon>Magnoliopsida</taxon>
        <taxon>Liliopsida</taxon>
        <taxon>Asparagales</taxon>
        <taxon>Orchidaceae</taxon>
        <taxon>Orchidoideae</taxon>
        <taxon>Orchideae</taxon>
        <taxon>Orchidinae</taxon>
        <taxon>Platanthera</taxon>
    </lineage>
</organism>
<keyword evidence="4" id="KW-1185">Reference proteome</keyword>
<evidence type="ECO:0000313" key="3">
    <source>
        <dbReference type="EMBL" id="KAK8936289.1"/>
    </source>
</evidence>
<dbReference type="AlphaFoldDB" id="A0AAP0G451"/>
<feature type="region of interest" description="Disordered" evidence="1">
    <location>
        <begin position="145"/>
        <end position="217"/>
    </location>
</feature>
<feature type="domain" description="Myb/SANT-like" evidence="2">
    <location>
        <begin position="13"/>
        <end position="106"/>
    </location>
</feature>
<name>A0AAP0G451_9ASPA</name>
<sequence>MGKNRESGPSAIWSYETIMMYCDLCLREVAIGNRPNTHFNKMGWTNLVENFKEYTGKDYDRLQLKNKWDQLKKEWKLWKDLKKGVTGFGWNPKRKTIDGSDEWWKAKLEELPSAKKFRYNGIDPELEEKLDKMFMNAVPINELPWAPNSESLPPGVTDEDHGDFEDCESTKSLSPNTKIASEPLRISSDSKRASQSSSHGKANKHKIGCHKSDTSGAAGVPQMLQEQMLQAQMLQTQIQQLVDAATQRSKVAVSTNKPSTITEAVEVLDSIDELGEDSELYGFSIDLLMQRDSREMFMALKPQKRAWYLEREFKKSKKSSC</sequence>
<comment type="caution">
    <text evidence="3">The sequence shown here is derived from an EMBL/GenBank/DDBJ whole genome shotgun (WGS) entry which is preliminary data.</text>
</comment>
<proteinExistence type="predicted"/>
<gene>
    <name evidence="3" type="ORF">KSP39_PZI013407</name>
</gene>
<evidence type="ECO:0000259" key="2">
    <source>
        <dbReference type="Pfam" id="PF12776"/>
    </source>
</evidence>
<dbReference type="Pfam" id="PF12776">
    <property type="entry name" value="Myb_DNA-bind_3"/>
    <property type="match status" value="1"/>
</dbReference>
<accession>A0AAP0G451</accession>
<dbReference type="Proteomes" id="UP001418222">
    <property type="component" value="Unassembled WGS sequence"/>
</dbReference>
<reference evidence="3 4" key="1">
    <citation type="journal article" date="2022" name="Nat. Plants">
        <title>Genomes of leafy and leafless Platanthera orchids illuminate the evolution of mycoheterotrophy.</title>
        <authorList>
            <person name="Li M.H."/>
            <person name="Liu K.W."/>
            <person name="Li Z."/>
            <person name="Lu H.C."/>
            <person name="Ye Q.L."/>
            <person name="Zhang D."/>
            <person name="Wang J.Y."/>
            <person name="Li Y.F."/>
            <person name="Zhong Z.M."/>
            <person name="Liu X."/>
            <person name="Yu X."/>
            <person name="Liu D.K."/>
            <person name="Tu X.D."/>
            <person name="Liu B."/>
            <person name="Hao Y."/>
            <person name="Liao X.Y."/>
            <person name="Jiang Y.T."/>
            <person name="Sun W.H."/>
            <person name="Chen J."/>
            <person name="Chen Y.Q."/>
            <person name="Ai Y."/>
            <person name="Zhai J.W."/>
            <person name="Wu S.S."/>
            <person name="Zhou Z."/>
            <person name="Hsiao Y.Y."/>
            <person name="Wu W.L."/>
            <person name="Chen Y.Y."/>
            <person name="Lin Y.F."/>
            <person name="Hsu J.L."/>
            <person name="Li C.Y."/>
            <person name="Wang Z.W."/>
            <person name="Zhao X."/>
            <person name="Zhong W.Y."/>
            <person name="Ma X.K."/>
            <person name="Ma L."/>
            <person name="Huang J."/>
            <person name="Chen G.Z."/>
            <person name="Huang M.Z."/>
            <person name="Huang L."/>
            <person name="Peng D.H."/>
            <person name="Luo Y.B."/>
            <person name="Zou S.Q."/>
            <person name="Chen S.P."/>
            <person name="Lan S."/>
            <person name="Tsai W.C."/>
            <person name="Van de Peer Y."/>
            <person name="Liu Z.J."/>
        </authorList>
    </citation>
    <scope>NUCLEOTIDE SEQUENCE [LARGE SCALE GENOMIC DNA]</scope>
    <source>
        <strain evidence="3">Lor287</strain>
    </source>
</reference>
<protein>
    <recommendedName>
        <fullName evidence="2">Myb/SANT-like domain-containing protein</fullName>
    </recommendedName>
</protein>
<dbReference type="EMBL" id="JBBWWQ010000011">
    <property type="protein sequence ID" value="KAK8936289.1"/>
    <property type="molecule type" value="Genomic_DNA"/>
</dbReference>
<evidence type="ECO:0000256" key="1">
    <source>
        <dbReference type="SAM" id="MobiDB-lite"/>
    </source>
</evidence>